<sequence length="132" mass="14294">MPDHDRLRCGGGSIHAAFREGCQTATAQGLAQTTVDGLFDQIQGQEPCGIPGVKSLRIGGDRPIVLPFKRPPPLIDNLLTGSDGPSSLGKAKYKMTITLAYDEDKERVEDLVMSLFKENKNKLVLDRSIGLS</sequence>
<reference evidence="1 2" key="1">
    <citation type="journal article" date="2016" name="BMC Genomics">
        <title>Comparative genomic and transcriptomic analyses of the Fuzhuan brick tea-fermentation fungus Aspergillus cristatus.</title>
        <authorList>
            <person name="Ge Y."/>
            <person name="Wang Y."/>
            <person name="Liu Y."/>
            <person name="Tan Y."/>
            <person name="Ren X."/>
            <person name="Zhang X."/>
            <person name="Hyde K.D."/>
            <person name="Liu Y."/>
            <person name="Liu Z."/>
        </authorList>
    </citation>
    <scope>NUCLEOTIDE SEQUENCE [LARGE SCALE GENOMIC DNA]</scope>
    <source>
        <strain evidence="1 2">GZAAS20.1005</strain>
    </source>
</reference>
<gene>
    <name evidence="1" type="ORF">SI65_06637</name>
</gene>
<dbReference type="EMBL" id="JXNT01000007">
    <property type="protein sequence ID" value="ODM17849.1"/>
    <property type="molecule type" value="Genomic_DNA"/>
</dbReference>
<dbReference type="Proteomes" id="UP000094569">
    <property type="component" value="Unassembled WGS sequence"/>
</dbReference>
<evidence type="ECO:0000313" key="2">
    <source>
        <dbReference type="Proteomes" id="UP000094569"/>
    </source>
</evidence>
<name>A0A1E3BA88_ASPCR</name>
<dbReference type="AlphaFoldDB" id="A0A1E3BA88"/>
<protein>
    <submittedName>
        <fullName evidence="1">Uncharacterized protein</fullName>
    </submittedName>
</protein>
<comment type="caution">
    <text evidence="1">The sequence shown here is derived from an EMBL/GenBank/DDBJ whole genome shotgun (WGS) entry which is preliminary data.</text>
</comment>
<keyword evidence="2" id="KW-1185">Reference proteome</keyword>
<evidence type="ECO:0000313" key="1">
    <source>
        <dbReference type="EMBL" id="ODM17849.1"/>
    </source>
</evidence>
<proteinExistence type="predicted"/>
<organism evidence="1 2">
    <name type="scientific">Aspergillus cristatus</name>
    <name type="common">Chinese Fuzhuan brick tea-fermentation fungus</name>
    <name type="synonym">Eurotium cristatum</name>
    <dbReference type="NCBI Taxonomy" id="573508"/>
    <lineage>
        <taxon>Eukaryota</taxon>
        <taxon>Fungi</taxon>
        <taxon>Dikarya</taxon>
        <taxon>Ascomycota</taxon>
        <taxon>Pezizomycotina</taxon>
        <taxon>Eurotiomycetes</taxon>
        <taxon>Eurotiomycetidae</taxon>
        <taxon>Eurotiales</taxon>
        <taxon>Aspergillaceae</taxon>
        <taxon>Aspergillus</taxon>
        <taxon>Aspergillus subgen. Aspergillus</taxon>
    </lineage>
</organism>
<accession>A0A1E3BA88</accession>
<dbReference type="VEuPathDB" id="FungiDB:SI65_06637"/>